<evidence type="ECO:0000256" key="2">
    <source>
        <dbReference type="SAM" id="Phobius"/>
    </source>
</evidence>
<evidence type="ECO:0008006" key="5">
    <source>
        <dbReference type="Google" id="ProtNLM"/>
    </source>
</evidence>
<feature type="transmembrane region" description="Helical" evidence="2">
    <location>
        <begin position="210"/>
        <end position="229"/>
    </location>
</feature>
<feature type="transmembrane region" description="Helical" evidence="2">
    <location>
        <begin position="89"/>
        <end position="116"/>
    </location>
</feature>
<keyword evidence="2" id="KW-0472">Membrane</keyword>
<sequence length="564" mass="65363">MAMDIILEPPNYGHLRLDNAGKIYIAVFALWTLLFGVGLVIFLTHRHLPFIRLKNVPLVCAALVMLHVQLSFDILMYPSNGVLPCGLEFWVMNICLPLGIALFQAQNMQLFSLFWGQKHLVWLRSKDLGSANTSKHEETSCPPSNIILRYWYKWRDVCILRKTYIVIAIGTALQLVVALTIFLISRRFHPGFGLVGKPVSRFQCRAGWEWFHSGIWQAVWTYGYGPFILFRIRKIQDTHRWRLQTTLAILFSLPALPLWLSTWFMPNFYIMNSHWPPNLWFVPGLGAMEFVILFFPIIEIWEFEKRQRKAREEPGHTKFSKYSIAALGRALHHDIDRLEEFAATKDFTGENIIFLKRVEGWKEKWRLSEIEAGGGELTPPVLRSLYDTAEHIFNALIHRESSAFPLNIEEDVYLPLSRVFGESDYRSQRCLSMHKFPSVSKAIAPFADEILTSARRTPENKGFRKIEGSREPEKSEYNDERPPTPPRKNSVLIVPPEPPMSFDIRVFDRAEIAVKQMVLTNTWIRYVDSLPPSERSLIGVGPTISPPISWRWKNYFWKKDSEGL</sequence>
<keyword evidence="4" id="KW-1185">Reference proteome</keyword>
<accession>A0A3N4L5D7</accession>
<keyword evidence="2" id="KW-0812">Transmembrane</keyword>
<dbReference type="EMBL" id="ML119107">
    <property type="protein sequence ID" value="RPB16988.1"/>
    <property type="molecule type" value="Genomic_DNA"/>
</dbReference>
<feature type="transmembrane region" description="Helical" evidence="2">
    <location>
        <begin position="280"/>
        <end position="301"/>
    </location>
</feature>
<name>A0A3N4L5D7_9PEZI</name>
<feature type="transmembrane region" description="Helical" evidence="2">
    <location>
        <begin position="163"/>
        <end position="184"/>
    </location>
</feature>
<proteinExistence type="predicted"/>
<dbReference type="AlphaFoldDB" id="A0A3N4L5D7"/>
<reference evidence="3 4" key="1">
    <citation type="journal article" date="2018" name="Nat. Ecol. Evol.">
        <title>Pezizomycetes genomes reveal the molecular basis of ectomycorrhizal truffle lifestyle.</title>
        <authorList>
            <person name="Murat C."/>
            <person name="Payen T."/>
            <person name="Noel B."/>
            <person name="Kuo A."/>
            <person name="Morin E."/>
            <person name="Chen J."/>
            <person name="Kohler A."/>
            <person name="Krizsan K."/>
            <person name="Balestrini R."/>
            <person name="Da Silva C."/>
            <person name="Montanini B."/>
            <person name="Hainaut M."/>
            <person name="Levati E."/>
            <person name="Barry K.W."/>
            <person name="Belfiori B."/>
            <person name="Cichocki N."/>
            <person name="Clum A."/>
            <person name="Dockter R.B."/>
            <person name="Fauchery L."/>
            <person name="Guy J."/>
            <person name="Iotti M."/>
            <person name="Le Tacon F."/>
            <person name="Lindquist E.A."/>
            <person name="Lipzen A."/>
            <person name="Malagnac F."/>
            <person name="Mello A."/>
            <person name="Molinier V."/>
            <person name="Miyauchi S."/>
            <person name="Poulain J."/>
            <person name="Riccioni C."/>
            <person name="Rubini A."/>
            <person name="Sitrit Y."/>
            <person name="Splivallo R."/>
            <person name="Traeger S."/>
            <person name="Wang M."/>
            <person name="Zifcakova L."/>
            <person name="Wipf D."/>
            <person name="Zambonelli A."/>
            <person name="Paolocci F."/>
            <person name="Nowrousian M."/>
            <person name="Ottonello S."/>
            <person name="Baldrian P."/>
            <person name="Spatafora J.W."/>
            <person name="Henrissat B."/>
            <person name="Nagy L.G."/>
            <person name="Aury J.M."/>
            <person name="Wincker P."/>
            <person name="Grigoriev I.V."/>
            <person name="Bonfante P."/>
            <person name="Martin F.M."/>
        </authorList>
    </citation>
    <scope>NUCLEOTIDE SEQUENCE [LARGE SCALE GENOMIC DNA]</scope>
    <source>
        <strain evidence="3 4">CCBAS932</strain>
    </source>
</reference>
<keyword evidence="2" id="KW-1133">Transmembrane helix</keyword>
<feature type="transmembrane region" description="Helical" evidence="2">
    <location>
        <begin position="23"/>
        <end position="44"/>
    </location>
</feature>
<gene>
    <name evidence="3" type="ORF">P167DRAFT_203188</name>
</gene>
<evidence type="ECO:0000313" key="3">
    <source>
        <dbReference type="EMBL" id="RPB16988.1"/>
    </source>
</evidence>
<dbReference type="Proteomes" id="UP000277580">
    <property type="component" value="Unassembled WGS sequence"/>
</dbReference>
<feature type="transmembrane region" description="Helical" evidence="2">
    <location>
        <begin position="241"/>
        <end position="260"/>
    </location>
</feature>
<feature type="compositionally biased region" description="Basic and acidic residues" evidence="1">
    <location>
        <begin position="457"/>
        <end position="482"/>
    </location>
</feature>
<protein>
    <recommendedName>
        <fullName evidence="5">RGS domain-containing protein</fullName>
    </recommendedName>
</protein>
<organism evidence="3 4">
    <name type="scientific">Morchella conica CCBAS932</name>
    <dbReference type="NCBI Taxonomy" id="1392247"/>
    <lineage>
        <taxon>Eukaryota</taxon>
        <taxon>Fungi</taxon>
        <taxon>Dikarya</taxon>
        <taxon>Ascomycota</taxon>
        <taxon>Pezizomycotina</taxon>
        <taxon>Pezizomycetes</taxon>
        <taxon>Pezizales</taxon>
        <taxon>Morchellaceae</taxon>
        <taxon>Morchella</taxon>
    </lineage>
</organism>
<dbReference type="STRING" id="1392247.A0A3N4L5D7"/>
<evidence type="ECO:0000313" key="4">
    <source>
        <dbReference type="Proteomes" id="UP000277580"/>
    </source>
</evidence>
<dbReference type="OrthoDB" id="5313079at2759"/>
<evidence type="ECO:0000256" key="1">
    <source>
        <dbReference type="SAM" id="MobiDB-lite"/>
    </source>
</evidence>
<dbReference type="InParanoid" id="A0A3N4L5D7"/>
<feature type="region of interest" description="Disordered" evidence="1">
    <location>
        <begin position="457"/>
        <end position="491"/>
    </location>
</feature>
<feature type="transmembrane region" description="Helical" evidence="2">
    <location>
        <begin position="56"/>
        <end position="77"/>
    </location>
</feature>